<protein>
    <submittedName>
        <fullName evidence="4">L3i88 isoform b</fullName>
    </submittedName>
</protein>
<evidence type="ECO:0000256" key="2">
    <source>
        <dbReference type="ARBA" id="ARBA00023239"/>
    </source>
</evidence>
<dbReference type="PROSITE" id="PS50125">
    <property type="entry name" value="GUANYLATE_CYCLASE_2"/>
    <property type="match status" value="1"/>
</dbReference>
<dbReference type="SUPFAM" id="SSF55073">
    <property type="entry name" value="Nucleotide cyclase"/>
    <property type="match status" value="1"/>
</dbReference>
<dbReference type="EMBL" id="AY536869">
    <property type="protein sequence ID" value="AAT64961.1"/>
    <property type="molecule type" value="mRNA"/>
</dbReference>
<accession>Q6E6T5</accession>
<dbReference type="SMART" id="SM00044">
    <property type="entry name" value="CYCc"/>
    <property type="match status" value="1"/>
</dbReference>
<dbReference type="Gene3D" id="6.10.250.780">
    <property type="match status" value="1"/>
</dbReference>
<dbReference type="PANTHER" id="PTHR45655">
    <property type="entry name" value="GUANYLATE CYCLASE SOLUBLE SUBUNIT BETA-2"/>
    <property type="match status" value="1"/>
</dbReference>
<dbReference type="Gene3D" id="3.30.70.1230">
    <property type="entry name" value="Nucleotide cyclase"/>
    <property type="match status" value="1"/>
</dbReference>
<dbReference type="AlphaFoldDB" id="Q6E6T5"/>
<reference evidence="4" key="1">
    <citation type="journal article" date="2007" name="Int. J. Parasitol.">
        <title>Differential gene expression in hypobiosis-induced and non-induced third-stage larvae of the bovine lungworm Dictyocaulus viviparus.</title>
        <authorList>
            <person name="Strube C."/>
            <person name="Schnieder T."/>
            <person name="von Samson-Himmelstjerna G."/>
        </authorList>
    </citation>
    <scope>NUCLEOTIDE SEQUENCE</scope>
</reference>
<keyword evidence="2" id="KW-0456">Lyase</keyword>
<evidence type="ECO:0000313" key="4">
    <source>
        <dbReference type="EMBL" id="AAT64961.1"/>
    </source>
</evidence>
<dbReference type="GO" id="GO:0008074">
    <property type="term" value="C:guanylate cyclase complex, soluble"/>
    <property type="evidence" value="ECO:0007669"/>
    <property type="project" value="TreeGrafter"/>
</dbReference>
<evidence type="ECO:0000256" key="1">
    <source>
        <dbReference type="ARBA" id="ARBA00001436"/>
    </source>
</evidence>
<dbReference type="InterPro" id="IPR029787">
    <property type="entry name" value="Nucleotide_cyclase"/>
</dbReference>
<name>Q6E6T5_DICVI</name>
<dbReference type="PANTHER" id="PTHR45655:SF13">
    <property type="entry name" value="SOLUBLE GUANYLATE CYCLASE GCY-32-RELATED"/>
    <property type="match status" value="1"/>
</dbReference>
<comment type="catalytic activity">
    <reaction evidence="1">
        <text>GTP = 3',5'-cyclic GMP + diphosphate</text>
        <dbReference type="Rhea" id="RHEA:13665"/>
        <dbReference type="ChEBI" id="CHEBI:33019"/>
        <dbReference type="ChEBI" id="CHEBI:37565"/>
        <dbReference type="ChEBI" id="CHEBI:57746"/>
        <dbReference type="EC" id="4.6.1.2"/>
    </reaction>
</comment>
<organism evidence="4">
    <name type="scientific">Dictyocaulus viviparus</name>
    <name type="common">Bovine lungworm</name>
    <dbReference type="NCBI Taxonomy" id="29172"/>
    <lineage>
        <taxon>Eukaryota</taxon>
        <taxon>Metazoa</taxon>
        <taxon>Ecdysozoa</taxon>
        <taxon>Nematoda</taxon>
        <taxon>Chromadorea</taxon>
        <taxon>Rhabditida</taxon>
        <taxon>Rhabditina</taxon>
        <taxon>Rhabditomorpha</taxon>
        <taxon>Strongyloidea</taxon>
        <taxon>Metastrongylidae</taxon>
        <taxon>Dictyocaulus</taxon>
    </lineage>
</organism>
<feature type="non-terminal residue" evidence="4">
    <location>
        <position position="1"/>
    </location>
</feature>
<dbReference type="GO" id="GO:0004383">
    <property type="term" value="F:guanylate cyclase activity"/>
    <property type="evidence" value="ECO:0007669"/>
    <property type="project" value="UniProtKB-EC"/>
</dbReference>
<dbReference type="GO" id="GO:0000166">
    <property type="term" value="F:nucleotide binding"/>
    <property type="evidence" value="ECO:0007669"/>
    <property type="project" value="UniProtKB-KW"/>
</dbReference>
<dbReference type="GO" id="GO:0019934">
    <property type="term" value="P:cGMP-mediated signaling"/>
    <property type="evidence" value="ECO:0007669"/>
    <property type="project" value="TreeGrafter"/>
</dbReference>
<dbReference type="Pfam" id="PF00211">
    <property type="entry name" value="Guanylate_cyc"/>
    <property type="match status" value="1"/>
</dbReference>
<dbReference type="InterPro" id="IPR001054">
    <property type="entry name" value="A/G_cyclase"/>
</dbReference>
<evidence type="ECO:0000259" key="3">
    <source>
        <dbReference type="PROSITE" id="PS50125"/>
    </source>
</evidence>
<sequence length="242" mass="27670">PTLNLQLDENNEQLEKVTKELEFERTKTESVLMSILPPTIANHLINNEHIEARMLWEARLVSEPVGENPVQIRIGINTGPIIAGVVTMKMPRYCLFGETVCLASCLEMNGIPGKIQCSEKSYKYAMQTGRFDFKCRGRVNIKGRGTMETYFLYRSLNKSVWEIIGRERDEQYWPLSNQSSSPSHTTLTFLRIVLMDMKSLKMECIILNNKQPSYILLAQIIPNLVLFHKNSAPTLYQLSPVS</sequence>
<dbReference type="GO" id="GO:0070482">
    <property type="term" value="P:response to oxygen levels"/>
    <property type="evidence" value="ECO:0007669"/>
    <property type="project" value="TreeGrafter"/>
</dbReference>
<feature type="domain" description="Guanylate cyclase" evidence="3">
    <location>
        <begin position="67"/>
        <end position="107"/>
    </location>
</feature>
<proteinExistence type="evidence at transcript level"/>
<dbReference type="CDD" id="cd07302">
    <property type="entry name" value="CHD"/>
    <property type="match status" value="1"/>
</dbReference>